<organism evidence="1 2">
    <name type="scientific">Dreissena polymorpha</name>
    <name type="common">Zebra mussel</name>
    <name type="synonym">Mytilus polymorpha</name>
    <dbReference type="NCBI Taxonomy" id="45954"/>
    <lineage>
        <taxon>Eukaryota</taxon>
        <taxon>Metazoa</taxon>
        <taxon>Spiralia</taxon>
        <taxon>Lophotrochozoa</taxon>
        <taxon>Mollusca</taxon>
        <taxon>Bivalvia</taxon>
        <taxon>Autobranchia</taxon>
        <taxon>Heteroconchia</taxon>
        <taxon>Euheterodonta</taxon>
        <taxon>Imparidentia</taxon>
        <taxon>Neoheterodontei</taxon>
        <taxon>Myida</taxon>
        <taxon>Dreissenoidea</taxon>
        <taxon>Dreissenidae</taxon>
        <taxon>Dreissena</taxon>
    </lineage>
</organism>
<protein>
    <submittedName>
        <fullName evidence="1">Uncharacterized protein</fullName>
    </submittedName>
</protein>
<sequence length="223" mass="24426">MFMKGCIWTARAAIAKIIKGSGSPYIWTRTPGRKRSASASDSTDTVIISKKVRSGGDSPGDITTDRLADARRTLYGKTPAKVNNGHVTATAGSSTENITYQSVGSQPVDGIAMLLKKLDSVVVEIQNVSSSLSSRIDKLKAEIERKLTDKISQILDKRVTNEFKRVNTSLDERLDTFRADFQSEIDTISSKINSVADTVQQIETVLTLQILKVVILRRGEHSI</sequence>
<dbReference type="EMBL" id="JAIWYP010000002">
    <property type="protein sequence ID" value="KAH3865999.1"/>
    <property type="molecule type" value="Genomic_DNA"/>
</dbReference>
<dbReference type="Proteomes" id="UP000828390">
    <property type="component" value="Unassembled WGS sequence"/>
</dbReference>
<reference evidence="1" key="2">
    <citation type="submission" date="2020-11" db="EMBL/GenBank/DDBJ databases">
        <authorList>
            <person name="McCartney M.A."/>
            <person name="Auch B."/>
            <person name="Kono T."/>
            <person name="Mallez S."/>
            <person name="Becker A."/>
            <person name="Gohl D.M."/>
            <person name="Silverstein K.A.T."/>
            <person name="Koren S."/>
            <person name="Bechman K.B."/>
            <person name="Herman A."/>
            <person name="Abrahante J.E."/>
            <person name="Garbe J."/>
        </authorList>
    </citation>
    <scope>NUCLEOTIDE SEQUENCE</scope>
    <source>
        <strain evidence="1">Duluth1</strain>
        <tissue evidence="1">Whole animal</tissue>
    </source>
</reference>
<evidence type="ECO:0000313" key="1">
    <source>
        <dbReference type="EMBL" id="KAH3865999.1"/>
    </source>
</evidence>
<dbReference type="Gene3D" id="1.20.120.20">
    <property type="entry name" value="Apolipoprotein"/>
    <property type="match status" value="1"/>
</dbReference>
<name>A0A9D4LY16_DREPO</name>
<gene>
    <name evidence="1" type="ORF">DPMN_029047</name>
</gene>
<comment type="caution">
    <text evidence="1">The sequence shown here is derived from an EMBL/GenBank/DDBJ whole genome shotgun (WGS) entry which is preliminary data.</text>
</comment>
<evidence type="ECO:0000313" key="2">
    <source>
        <dbReference type="Proteomes" id="UP000828390"/>
    </source>
</evidence>
<accession>A0A9D4LY16</accession>
<reference evidence="1" key="1">
    <citation type="journal article" date="2019" name="bioRxiv">
        <title>The Genome of the Zebra Mussel, Dreissena polymorpha: A Resource for Invasive Species Research.</title>
        <authorList>
            <person name="McCartney M.A."/>
            <person name="Auch B."/>
            <person name="Kono T."/>
            <person name="Mallez S."/>
            <person name="Zhang Y."/>
            <person name="Obille A."/>
            <person name="Becker A."/>
            <person name="Abrahante J.E."/>
            <person name="Garbe J."/>
            <person name="Badalamenti J.P."/>
            <person name="Herman A."/>
            <person name="Mangelson H."/>
            <person name="Liachko I."/>
            <person name="Sullivan S."/>
            <person name="Sone E.D."/>
            <person name="Koren S."/>
            <person name="Silverstein K.A.T."/>
            <person name="Beckman K.B."/>
            <person name="Gohl D.M."/>
        </authorList>
    </citation>
    <scope>NUCLEOTIDE SEQUENCE</scope>
    <source>
        <strain evidence="1">Duluth1</strain>
        <tissue evidence="1">Whole animal</tissue>
    </source>
</reference>
<keyword evidence="2" id="KW-1185">Reference proteome</keyword>
<dbReference type="AlphaFoldDB" id="A0A9D4LY16"/>
<proteinExistence type="predicted"/>